<evidence type="ECO:0000256" key="2">
    <source>
        <dbReference type="ARBA" id="ARBA00022803"/>
    </source>
</evidence>
<keyword evidence="7" id="KW-1185">Reference proteome</keyword>
<protein>
    <submittedName>
        <fullName evidence="6">Protein O-mannosyl-transferase TMTC3</fullName>
    </submittedName>
</protein>
<keyword evidence="3 4" id="KW-0472">Membrane</keyword>
<dbReference type="GO" id="GO:0035269">
    <property type="term" value="P:protein O-linked glycosylation via mannose"/>
    <property type="evidence" value="ECO:0007669"/>
    <property type="project" value="TreeGrafter"/>
</dbReference>
<dbReference type="OrthoDB" id="66906at2759"/>
<name>A0A8X6X5C8_9ARAC</name>
<keyword evidence="1" id="KW-0677">Repeat</keyword>
<reference evidence="6" key="1">
    <citation type="submission" date="2020-08" db="EMBL/GenBank/DDBJ databases">
        <title>Multicomponent nature underlies the extraordinary mechanical properties of spider dragline silk.</title>
        <authorList>
            <person name="Kono N."/>
            <person name="Nakamura H."/>
            <person name="Mori M."/>
            <person name="Yoshida Y."/>
            <person name="Ohtoshi R."/>
            <person name="Malay A.D."/>
            <person name="Moran D.A.P."/>
            <person name="Tomita M."/>
            <person name="Numata K."/>
            <person name="Arakawa K."/>
        </authorList>
    </citation>
    <scope>NUCLEOTIDE SEQUENCE</scope>
</reference>
<sequence length="171" mass="18903">MARTKYFAKTKGECRVPLFGGGDISGGEKKLLRSLQTTPARKLSSGFDNPAAASATPVRQLTYNYLLSVNAWLLLFPCNLCCDWTMSSIPLITGFWDARNLATVAFYAFILFAARTIFRNLTSESPMEFPRHYNYPPQSEPLRGRLSMSLHLPDSDTVGKAISPGSKACLL</sequence>
<dbReference type="Pfam" id="PF08409">
    <property type="entry name" value="TMTC_DUF1736"/>
    <property type="match status" value="1"/>
</dbReference>
<dbReference type="EMBL" id="BMAV01005906">
    <property type="protein sequence ID" value="GFY47332.1"/>
    <property type="molecule type" value="Genomic_DNA"/>
</dbReference>
<feature type="domain" description="DUF1736" evidence="5">
    <location>
        <begin position="46"/>
        <end position="110"/>
    </location>
</feature>
<dbReference type="GO" id="GO:0000030">
    <property type="term" value="F:mannosyltransferase activity"/>
    <property type="evidence" value="ECO:0007669"/>
    <property type="project" value="TreeGrafter"/>
</dbReference>
<feature type="transmembrane region" description="Helical" evidence="4">
    <location>
        <begin position="65"/>
        <end position="86"/>
    </location>
</feature>
<evidence type="ECO:0000256" key="3">
    <source>
        <dbReference type="ARBA" id="ARBA00023136"/>
    </source>
</evidence>
<gene>
    <name evidence="6" type="primary">Tmtc3</name>
    <name evidence="6" type="ORF">TNIN_273631</name>
</gene>
<dbReference type="AlphaFoldDB" id="A0A8X6X5C8"/>
<feature type="transmembrane region" description="Helical" evidence="4">
    <location>
        <begin position="98"/>
        <end position="118"/>
    </location>
</feature>
<organism evidence="6 7">
    <name type="scientific">Trichonephila inaurata madagascariensis</name>
    <dbReference type="NCBI Taxonomy" id="2747483"/>
    <lineage>
        <taxon>Eukaryota</taxon>
        <taxon>Metazoa</taxon>
        <taxon>Ecdysozoa</taxon>
        <taxon>Arthropoda</taxon>
        <taxon>Chelicerata</taxon>
        <taxon>Arachnida</taxon>
        <taxon>Araneae</taxon>
        <taxon>Araneomorphae</taxon>
        <taxon>Entelegynae</taxon>
        <taxon>Araneoidea</taxon>
        <taxon>Nephilidae</taxon>
        <taxon>Trichonephila</taxon>
        <taxon>Trichonephila inaurata</taxon>
    </lineage>
</organism>
<dbReference type="PANTHER" id="PTHR44395">
    <property type="match status" value="1"/>
</dbReference>
<dbReference type="GO" id="GO:0005783">
    <property type="term" value="C:endoplasmic reticulum"/>
    <property type="evidence" value="ECO:0007669"/>
    <property type="project" value="TreeGrafter"/>
</dbReference>
<comment type="caution">
    <text evidence="6">The sequence shown here is derived from an EMBL/GenBank/DDBJ whole genome shotgun (WGS) entry which is preliminary data.</text>
</comment>
<dbReference type="InterPro" id="IPR013618">
    <property type="entry name" value="TMTC_DUF1736"/>
</dbReference>
<evidence type="ECO:0000259" key="5">
    <source>
        <dbReference type="Pfam" id="PF08409"/>
    </source>
</evidence>
<accession>A0A8X6X5C8</accession>
<dbReference type="Proteomes" id="UP000886998">
    <property type="component" value="Unassembled WGS sequence"/>
</dbReference>
<evidence type="ECO:0000256" key="4">
    <source>
        <dbReference type="SAM" id="Phobius"/>
    </source>
</evidence>
<keyword evidence="4" id="KW-1133">Transmembrane helix</keyword>
<keyword evidence="4" id="KW-0812">Transmembrane</keyword>
<evidence type="ECO:0000313" key="6">
    <source>
        <dbReference type="EMBL" id="GFY47332.1"/>
    </source>
</evidence>
<dbReference type="PANTHER" id="PTHR44395:SF1">
    <property type="entry name" value="PROTEIN O-MANNOSYL-TRANSFERASE TMTC3"/>
    <property type="match status" value="1"/>
</dbReference>
<proteinExistence type="predicted"/>
<evidence type="ECO:0000313" key="7">
    <source>
        <dbReference type="Proteomes" id="UP000886998"/>
    </source>
</evidence>
<keyword evidence="2" id="KW-0802">TPR repeat</keyword>
<evidence type="ECO:0000256" key="1">
    <source>
        <dbReference type="ARBA" id="ARBA00022737"/>
    </source>
</evidence>